<dbReference type="EMBL" id="ML992513">
    <property type="protein sequence ID" value="KAF2220289.1"/>
    <property type="molecule type" value="Genomic_DNA"/>
</dbReference>
<gene>
    <name evidence="1" type="ORF">BDZ85DRAFT_321719</name>
</gene>
<protein>
    <recommendedName>
        <fullName evidence="3">F-box domain-containing protein</fullName>
    </recommendedName>
</protein>
<name>A0A6A6G3W9_9PEZI</name>
<evidence type="ECO:0000313" key="2">
    <source>
        <dbReference type="Proteomes" id="UP000799538"/>
    </source>
</evidence>
<evidence type="ECO:0008006" key="3">
    <source>
        <dbReference type="Google" id="ProtNLM"/>
    </source>
</evidence>
<reference evidence="2" key="1">
    <citation type="journal article" date="2020" name="Stud. Mycol.">
        <title>101 Dothideomycetes genomes: A test case for predicting lifestyles and emergence of pathogens.</title>
        <authorList>
            <person name="Haridas S."/>
            <person name="Albert R."/>
            <person name="Binder M."/>
            <person name="Bloem J."/>
            <person name="LaButti K."/>
            <person name="Salamov A."/>
            <person name="Andreopoulos B."/>
            <person name="Baker S."/>
            <person name="Barry K."/>
            <person name="Bills G."/>
            <person name="Bluhm B."/>
            <person name="Cannon C."/>
            <person name="Castanera R."/>
            <person name="Culley D."/>
            <person name="Daum C."/>
            <person name="Ezra D."/>
            <person name="Gonzalez J."/>
            <person name="Henrissat B."/>
            <person name="Kuo A."/>
            <person name="Liang C."/>
            <person name="Lipzen A."/>
            <person name="Lutzoni F."/>
            <person name="Magnuson J."/>
            <person name="Mondo S."/>
            <person name="Nolan M."/>
            <person name="Ohm R."/>
            <person name="Pangilinan J."/>
            <person name="Park H.-J."/>
            <person name="Ramirez L."/>
            <person name="Alfaro M."/>
            <person name="Sun H."/>
            <person name="Tritt A."/>
            <person name="Yoshinaga Y."/>
            <person name="Zwiers L.-H."/>
            <person name="Turgeon B."/>
            <person name="Goodwin S."/>
            <person name="Spatafora J."/>
            <person name="Crous P."/>
            <person name="Grigoriev I."/>
        </authorList>
    </citation>
    <scope>NUCLEOTIDE SEQUENCE [LARGE SCALE GENOMIC DNA]</scope>
    <source>
        <strain evidence="2">CECT 20119</strain>
    </source>
</reference>
<sequence>MGDSTVVRQEMSPSMDTVEDSYAAMPGPMPFDLIGLPTEIRHMVYAIHQQYIDEHDFLYVSITWNKADRVLKFCSEYAIYVPNMLPLVLTCKTISTEILPYFYATPCFQLRFGNEIDRTVADLRASYHCFRYMRNVEILLDPFCRFSRALKQSLELIEWAEQIAYMEISVGNSCSWERREHCELLEAGGGAEVERMLAYWGQIRFKDKVDLWFCLFGWKELRDAEAQRQIAMKLEGKWRMLRELSRLLLEKV</sequence>
<accession>A0A6A6G3W9</accession>
<dbReference type="AlphaFoldDB" id="A0A6A6G3W9"/>
<dbReference type="OrthoDB" id="10647437at2759"/>
<evidence type="ECO:0000313" key="1">
    <source>
        <dbReference type="EMBL" id="KAF2220289.1"/>
    </source>
</evidence>
<keyword evidence="2" id="KW-1185">Reference proteome</keyword>
<organism evidence="1 2">
    <name type="scientific">Elsinoe ampelina</name>
    <dbReference type="NCBI Taxonomy" id="302913"/>
    <lineage>
        <taxon>Eukaryota</taxon>
        <taxon>Fungi</taxon>
        <taxon>Dikarya</taxon>
        <taxon>Ascomycota</taxon>
        <taxon>Pezizomycotina</taxon>
        <taxon>Dothideomycetes</taxon>
        <taxon>Dothideomycetidae</taxon>
        <taxon>Myriangiales</taxon>
        <taxon>Elsinoaceae</taxon>
        <taxon>Elsinoe</taxon>
    </lineage>
</organism>
<proteinExistence type="predicted"/>
<dbReference type="Proteomes" id="UP000799538">
    <property type="component" value="Unassembled WGS sequence"/>
</dbReference>